<protein>
    <submittedName>
        <fullName evidence="1">Uncharacterized protein</fullName>
    </submittedName>
</protein>
<dbReference type="EMBL" id="CP159485">
    <property type="protein sequence ID" value="XCI29952.1"/>
    <property type="molecule type" value="Genomic_DNA"/>
</dbReference>
<dbReference type="RefSeq" id="WP_353894497.1">
    <property type="nucleotide sequence ID" value="NZ_CP159485.1"/>
</dbReference>
<dbReference type="AlphaFoldDB" id="A0AAU8HX63"/>
<reference evidence="1" key="2">
    <citation type="submission" date="2024-06" db="EMBL/GenBank/DDBJ databases">
        <authorList>
            <person name="Petrova K.O."/>
            <person name="Toshchakov S.V."/>
            <person name="Boltjanskaja Y.V."/>
            <person name="Kevbrin V.V."/>
        </authorList>
    </citation>
    <scope>NUCLEOTIDE SEQUENCE</scope>
    <source>
        <strain evidence="1">Z-710</strain>
    </source>
</reference>
<gene>
    <name evidence="1" type="ORF">PRVXH_001305</name>
</gene>
<evidence type="ECO:0000313" key="1">
    <source>
        <dbReference type="EMBL" id="XCI29952.1"/>
    </source>
</evidence>
<accession>A0AAU8HX63</accession>
<reference evidence="1" key="1">
    <citation type="journal article" date="2018" name="Antonie Van Leeuwenhoek">
        <title>Proteinivorax hydrogeniformans sp. nov., an anaerobic, haloalkaliphilic bacterium fermenting proteinaceous compounds with high hydrogen production.</title>
        <authorList>
            <person name="Boltyanskaya Y."/>
            <person name="Detkova E."/>
            <person name="Pimenov N."/>
            <person name="Kevbrin V."/>
        </authorList>
    </citation>
    <scope>NUCLEOTIDE SEQUENCE</scope>
    <source>
        <strain evidence="1">Z-710</strain>
    </source>
</reference>
<sequence>MYDLIDEKKLNESILSLDQYKHIKHQLTVFNNGTKGNIRDKLVFELAWQGLSNDEIKLIKETLYSSLGNQMKQ</sequence>
<organism evidence="1">
    <name type="scientific">Proteinivorax hydrogeniformans</name>
    <dbReference type="NCBI Taxonomy" id="1826727"/>
    <lineage>
        <taxon>Bacteria</taxon>
        <taxon>Bacillati</taxon>
        <taxon>Bacillota</taxon>
        <taxon>Clostridia</taxon>
        <taxon>Eubacteriales</taxon>
        <taxon>Proteinivoracaceae</taxon>
        <taxon>Proteinivorax</taxon>
    </lineage>
</organism>
<proteinExistence type="predicted"/>
<name>A0AAU8HX63_9FIRM</name>